<protein>
    <submittedName>
        <fullName evidence="1">Uncharacterized protein</fullName>
    </submittedName>
</protein>
<organism evidence="1 2">
    <name type="scientific">Methanobrevibacter curvatus</name>
    <dbReference type="NCBI Taxonomy" id="49547"/>
    <lineage>
        <taxon>Archaea</taxon>
        <taxon>Methanobacteriati</taxon>
        <taxon>Methanobacteriota</taxon>
        <taxon>Methanomada group</taxon>
        <taxon>Methanobacteria</taxon>
        <taxon>Methanobacteriales</taxon>
        <taxon>Methanobacteriaceae</taxon>
        <taxon>Methanobrevibacter</taxon>
    </lineage>
</organism>
<gene>
    <name evidence="1" type="ORF">MBCUR_03710</name>
</gene>
<proteinExistence type="predicted"/>
<name>A0A166CT16_9EURY</name>
<reference evidence="1 2" key="1">
    <citation type="submission" date="2016-04" db="EMBL/GenBank/DDBJ databases">
        <title>Genome sequence of Methanobrevibacter curvatus DSM 11111.</title>
        <authorList>
            <person name="Poehlein A."/>
            <person name="Seedorf H."/>
            <person name="Daniel R."/>
        </authorList>
    </citation>
    <scope>NUCLEOTIDE SEQUENCE [LARGE SCALE GENOMIC DNA]</scope>
    <source>
        <strain evidence="1 2">DSM 11111</strain>
    </source>
</reference>
<evidence type="ECO:0000313" key="2">
    <source>
        <dbReference type="Proteomes" id="UP000077245"/>
    </source>
</evidence>
<keyword evidence="2" id="KW-1185">Reference proteome</keyword>
<sequence>MALLLKVDLLVIAVIPPFKYNTPRLVGALFPLNNNFITFYFQIATKKIFKDKNY</sequence>
<evidence type="ECO:0000313" key="1">
    <source>
        <dbReference type="EMBL" id="KZX14832.1"/>
    </source>
</evidence>
<dbReference type="AlphaFoldDB" id="A0A166CT16"/>
<dbReference type="EMBL" id="LWMV01000065">
    <property type="protein sequence ID" value="KZX14832.1"/>
    <property type="molecule type" value="Genomic_DNA"/>
</dbReference>
<comment type="caution">
    <text evidence="1">The sequence shown here is derived from an EMBL/GenBank/DDBJ whole genome shotgun (WGS) entry which is preliminary data.</text>
</comment>
<accession>A0A166CT16</accession>
<dbReference type="Proteomes" id="UP000077245">
    <property type="component" value="Unassembled WGS sequence"/>
</dbReference>